<accession>A0ABX7MWF9</accession>
<proteinExistence type="predicted"/>
<dbReference type="SUPFAM" id="SSF52788">
    <property type="entry name" value="Phosphotyrosine protein phosphatases I"/>
    <property type="match status" value="1"/>
</dbReference>
<evidence type="ECO:0000313" key="1">
    <source>
        <dbReference type="EMBL" id="QSQ10772.1"/>
    </source>
</evidence>
<evidence type="ECO:0000313" key="2">
    <source>
        <dbReference type="Proteomes" id="UP000663090"/>
    </source>
</evidence>
<dbReference type="Gene3D" id="3.40.50.2300">
    <property type="match status" value="1"/>
</dbReference>
<dbReference type="RefSeq" id="WP_206712539.1">
    <property type="nucleotide sequence ID" value="NZ_CP071091.1"/>
</dbReference>
<organism evidence="1 2">
    <name type="scientific">Myxococcus landrumensis</name>
    <dbReference type="NCBI Taxonomy" id="2813577"/>
    <lineage>
        <taxon>Bacteria</taxon>
        <taxon>Pseudomonadati</taxon>
        <taxon>Myxococcota</taxon>
        <taxon>Myxococcia</taxon>
        <taxon>Myxococcales</taxon>
        <taxon>Cystobacterineae</taxon>
        <taxon>Myxococcaceae</taxon>
        <taxon>Myxococcus</taxon>
    </lineage>
</organism>
<gene>
    <name evidence="1" type="ORF">JY572_20250</name>
</gene>
<protein>
    <submittedName>
        <fullName evidence="1">Arsenate reductase ArsC</fullName>
    </submittedName>
</protein>
<name>A0ABX7MWF9_9BACT</name>
<dbReference type="Proteomes" id="UP000663090">
    <property type="component" value="Chromosome"/>
</dbReference>
<keyword evidence="2" id="KW-1185">Reference proteome</keyword>
<dbReference type="InterPro" id="IPR036196">
    <property type="entry name" value="Ptyr_pPase_sf"/>
</dbReference>
<dbReference type="EMBL" id="CP071091">
    <property type="protein sequence ID" value="QSQ10772.1"/>
    <property type="molecule type" value="Genomic_DNA"/>
</dbReference>
<reference evidence="1 2" key="1">
    <citation type="submission" date="2021-02" db="EMBL/GenBank/DDBJ databases">
        <title>De Novo genome assembly of isolated myxobacteria.</title>
        <authorList>
            <person name="Stevens D.C."/>
        </authorList>
    </citation>
    <scope>NUCLEOTIDE SEQUENCE [LARGE SCALE GENOMIC DNA]</scope>
    <source>
        <strain evidence="1 2">SCHIC003</strain>
    </source>
</reference>
<sequence>MKTVIFADDGVAGTAQIAGAYFSAMADPQKARAVVAGTTLAESYHPRVTEALSEASVVVEKAKVVILTPELAKGAEWLVTFAGSKVAANIQGPQRLEWPPMESPESKQSFNEVEPIRDSIAALVSGFVEENGWSRAD</sequence>